<dbReference type="RefSeq" id="WP_035728917.1">
    <property type="nucleotide sequence ID" value="NZ_JAAXPC010000003.1"/>
</dbReference>
<comment type="similarity">
    <text evidence="1">Belongs to the enoyl-CoA hydratase/isomerase family.</text>
</comment>
<evidence type="ECO:0000313" key="3">
    <source>
        <dbReference type="Proteomes" id="UP000563898"/>
    </source>
</evidence>
<dbReference type="GO" id="GO:0003824">
    <property type="term" value="F:catalytic activity"/>
    <property type="evidence" value="ECO:0007669"/>
    <property type="project" value="UniProtKB-ARBA"/>
</dbReference>
<evidence type="ECO:0000313" key="2">
    <source>
        <dbReference type="EMBL" id="NKY01433.1"/>
    </source>
</evidence>
<gene>
    <name evidence="2" type="ORF">HGA05_07600</name>
</gene>
<dbReference type="InterPro" id="IPR029045">
    <property type="entry name" value="ClpP/crotonase-like_dom_sf"/>
</dbReference>
<protein>
    <submittedName>
        <fullName evidence="2">Enoyl-CoA hydratase</fullName>
    </submittedName>
</protein>
<dbReference type="CDD" id="cd06558">
    <property type="entry name" value="crotonase-like"/>
    <property type="match status" value="1"/>
</dbReference>
<reference evidence="2 3" key="1">
    <citation type="submission" date="2020-04" db="EMBL/GenBank/DDBJ databases">
        <title>MicrobeNet Type strains.</title>
        <authorList>
            <person name="Nicholson A.C."/>
        </authorList>
    </citation>
    <scope>NUCLEOTIDE SEQUENCE [LARGE SCALE GENOMIC DNA]</scope>
    <source>
        <strain evidence="2 3">ATCC BAA-14</strain>
    </source>
</reference>
<sequence>MTDWEKIRSSQVIEVHRRGSATRVTLARPQALNAFDTLLQSELRNTLDELTADDSVRCVVLTGAGRAFSSGADLTLDDLGPQTRLAPRTEEELRMRYNPTIRAIRTMPKPVIAAVNGTAAGVGCALALACDHVVAVRSASFVLAFSRVGLTLDAGTSALLGARVGFGRATRMAMLAEPVDADTALSWGMIDAVVADDALAARVDEVAEHFATGPTRSYAATKRSLNAALLPHLDEAFEAEIAGQTELVDSTDFRTGVDAFMNRRTPQFIGR</sequence>
<dbReference type="Gene3D" id="3.90.226.10">
    <property type="entry name" value="2-enoyl-CoA Hydratase, Chain A, domain 1"/>
    <property type="match status" value="1"/>
</dbReference>
<dbReference type="Gene3D" id="1.10.12.10">
    <property type="entry name" value="Lyase 2-enoyl-coa Hydratase, Chain A, domain 2"/>
    <property type="match status" value="1"/>
</dbReference>
<dbReference type="InterPro" id="IPR001753">
    <property type="entry name" value="Enoyl-CoA_hydra/iso"/>
</dbReference>
<dbReference type="SUPFAM" id="SSF52096">
    <property type="entry name" value="ClpP/crotonase"/>
    <property type="match status" value="1"/>
</dbReference>
<dbReference type="AlphaFoldDB" id="A0A846WKS7"/>
<dbReference type="EMBL" id="JAAXPC010000003">
    <property type="protein sequence ID" value="NKY01433.1"/>
    <property type="molecule type" value="Genomic_DNA"/>
</dbReference>
<dbReference type="InterPro" id="IPR014748">
    <property type="entry name" value="Enoyl-CoA_hydra_C"/>
</dbReference>
<dbReference type="Pfam" id="PF00378">
    <property type="entry name" value="ECH_1"/>
    <property type="match status" value="1"/>
</dbReference>
<dbReference type="Proteomes" id="UP000563898">
    <property type="component" value="Unassembled WGS sequence"/>
</dbReference>
<name>A0A846WKS7_9ACTN</name>
<accession>A0A846WKS7</accession>
<dbReference type="PANTHER" id="PTHR43459:SF1">
    <property type="entry name" value="EG:BACN32G11.4 PROTEIN"/>
    <property type="match status" value="1"/>
</dbReference>
<comment type="caution">
    <text evidence="2">The sequence shown here is derived from an EMBL/GenBank/DDBJ whole genome shotgun (WGS) entry which is preliminary data.</text>
</comment>
<organism evidence="2 3">
    <name type="scientific">Gordonia polyisoprenivorans</name>
    <dbReference type="NCBI Taxonomy" id="84595"/>
    <lineage>
        <taxon>Bacteria</taxon>
        <taxon>Bacillati</taxon>
        <taxon>Actinomycetota</taxon>
        <taxon>Actinomycetes</taxon>
        <taxon>Mycobacteriales</taxon>
        <taxon>Gordoniaceae</taxon>
        <taxon>Gordonia</taxon>
    </lineage>
</organism>
<evidence type="ECO:0000256" key="1">
    <source>
        <dbReference type="ARBA" id="ARBA00005254"/>
    </source>
</evidence>
<dbReference type="PANTHER" id="PTHR43459">
    <property type="entry name" value="ENOYL-COA HYDRATASE"/>
    <property type="match status" value="1"/>
</dbReference>
<proteinExistence type="inferred from homology"/>